<proteinExistence type="predicted"/>
<name>A0A0D2NG21_9CHLO</name>
<dbReference type="Pfam" id="PF12796">
    <property type="entry name" value="Ank_2"/>
    <property type="match status" value="1"/>
</dbReference>
<dbReference type="Gene3D" id="1.25.40.20">
    <property type="entry name" value="Ankyrin repeat-containing domain"/>
    <property type="match status" value="1"/>
</dbReference>
<dbReference type="AlphaFoldDB" id="A0A0D2NG21"/>
<dbReference type="KEGG" id="mng:MNEG_3934"/>
<keyword evidence="2" id="KW-1185">Reference proteome</keyword>
<accession>A0A0D2NG21</accession>
<organism evidence="1 2">
    <name type="scientific">Monoraphidium neglectum</name>
    <dbReference type="NCBI Taxonomy" id="145388"/>
    <lineage>
        <taxon>Eukaryota</taxon>
        <taxon>Viridiplantae</taxon>
        <taxon>Chlorophyta</taxon>
        <taxon>core chlorophytes</taxon>
        <taxon>Chlorophyceae</taxon>
        <taxon>CS clade</taxon>
        <taxon>Sphaeropleales</taxon>
        <taxon>Selenastraceae</taxon>
        <taxon>Monoraphidium</taxon>
    </lineage>
</organism>
<dbReference type="STRING" id="145388.A0A0D2NG21"/>
<dbReference type="EMBL" id="KK100739">
    <property type="protein sequence ID" value="KIZ04021.1"/>
    <property type="molecule type" value="Genomic_DNA"/>
</dbReference>
<dbReference type="InterPro" id="IPR036770">
    <property type="entry name" value="Ankyrin_rpt-contain_sf"/>
</dbReference>
<evidence type="ECO:0000313" key="2">
    <source>
        <dbReference type="Proteomes" id="UP000054498"/>
    </source>
</evidence>
<dbReference type="InterPro" id="IPR002110">
    <property type="entry name" value="Ankyrin_rpt"/>
</dbReference>
<protein>
    <submittedName>
        <fullName evidence="1">Uncharacterized protein</fullName>
    </submittedName>
</protein>
<dbReference type="GeneID" id="25736812"/>
<dbReference type="SUPFAM" id="SSF48403">
    <property type="entry name" value="Ankyrin repeat"/>
    <property type="match status" value="1"/>
</dbReference>
<evidence type="ECO:0000313" key="1">
    <source>
        <dbReference type="EMBL" id="KIZ04021.1"/>
    </source>
</evidence>
<gene>
    <name evidence="1" type="ORF">MNEG_3934</name>
</gene>
<dbReference type="Proteomes" id="UP000054498">
    <property type="component" value="Unassembled WGS sequence"/>
</dbReference>
<sequence length="164" mass="17103">MTGLGLRYQDLAATMPCTAVAVLVRSAIIAQLDWLGPQDEHGNTHLHLAAARPGDNGALCSALVAAGVPVDAVNKEGDTALFIAARGAAPCACRALIAAGTDVLVRNTRNRTAGTQIKLDPAVREYLFEEEEAARAARAGRNKQLWDGKLAATQTASACALRSV</sequence>
<dbReference type="RefSeq" id="XP_013903040.1">
    <property type="nucleotide sequence ID" value="XM_014047586.1"/>
</dbReference>
<reference evidence="1 2" key="1">
    <citation type="journal article" date="2013" name="BMC Genomics">
        <title>Reconstruction of the lipid metabolism for the microalga Monoraphidium neglectum from its genome sequence reveals characteristics suitable for biofuel production.</title>
        <authorList>
            <person name="Bogen C."/>
            <person name="Al-Dilaimi A."/>
            <person name="Albersmeier A."/>
            <person name="Wichmann J."/>
            <person name="Grundmann M."/>
            <person name="Rupp O."/>
            <person name="Lauersen K.J."/>
            <person name="Blifernez-Klassen O."/>
            <person name="Kalinowski J."/>
            <person name="Goesmann A."/>
            <person name="Mussgnug J.H."/>
            <person name="Kruse O."/>
        </authorList>
    </citation>
    <scope>NUCLEOTIDE SEQUENCE [LARGE SCALE GENOMIC DNA]</scope>
    <source>
        <strain evidence="1 2">SAG 48.87</strain>
    </source>
</reference>
<dbReference type="OrthoDB" id="194358at2759"/>